<evidence type="ECO:0000313" key="4">
    <source>
        <dbReference type="Proteomes" id="UP001244207"/>
    </source>
</evidence>
<organism evidence="3 4">
    <name type="scientific">Glomerella acutata</name>
    <name type="common">Colletotrichum acutatum</name>
    <dbReference type="NCBI Taxonomy" id="27357"/>
    <lineage>
        <taxon>Eukaryota</taxon>
        <taxon>Fungi</taxon>
        <taxon>Dikarya</taxon>
        <taxon>Ascomycota</taxon>
        <taxon>Pezizomycotina</taxon>
        <taxon>Sordariomycetes</taxon>
        <taxon>Hypocreomycetidae</taxon>
        <taxon>Glomerellales</taxon>
        <taxon>Glomerellaceae</taxon>
        <taxon>Colletotrichum</taxon>
        <taxon>Colletotrichum acutatum species complex</taxon>
    </lineage>
</organism>
<gene>
    <name evidence="3" type="ORF">BDZ83DRAFT_718866</name>
</gene>
<dbReference type="Proteomes" id="UP001244207">
    <property type="component" value="Unassembled WGS sequence"/>
</dbReference>
<dbReference type="EMBL" id="JAHMHS010000037">
    <property type="protein sequence ID" value="KAK1725899.1"/>
    <property type="molecule type" value="Genomic_DNA"/>
</dbReference>
<feature type="compositionally biased region" description="Pro residues" evidence="1">
    <location>
        <begin position="422"/>
        <end position="433"/>
    </location>
</feature>
<name>A0AAD8UQ75_GLOAC</name>
<feature type="region of interest" description="Disordered" evidence="1">
    <location>
        <begin position="150"/>
        <end position="230"/>
    </location>
</feature>
<keyword evidence="4" id="KW-1185">Reference proteome</keyword>
<evidence type="ECO:0000256" key="1">
    <source>
        <dbReference type="SAM" id="MobiDB-lite"/>
    </source>
</evidence>
<feature type="compositionally biased region" description="Polar residues" evidence="1">
    <location>
        <begin position="636"/>
        <end position="658"/>
    </location>
</feature>
<sequence length="668" mass="72239">MRGLAQALLLAPALVGAAPSKIGMEKAADASPSTFVTFDIPPGFNEDQTKPYTLHLEVLEAPSPCAYPNIKINDNALSQGGHTLGRGTFAGDHDGSTFIASWSATCAGDEQLLRFTLESLSGRTLASDLAFVARFRQTAPAAIIEVAGNVRTSDVHPPPPSQTLPEFEGHPPRPGDDEDGLLEDPPFPPPPHHHVGNHPDNHPGEQGQRPPHHRPGHDDDHRRPHHPEEHPELDEKVLAELDDLECMRHQLHALKHAIHEKESRLAQDHGIFPPSHRGFRSCDSLKCVIDTLMHRVRGGGGPGFHGKGRHPGGRREGHHHGRRPHGFPFPGHGGNHTKGNHTEPPPPGHPPPGFCHCLPPPPDGPPDGPPEDAPEPPPRGPHHGPPPPPFDEPPHGPPHDHHGPPPPPPPPPFDGPHGHHGGPPPPPPPPPHDGPGSHGHHGPPPPPFDGPHNGGPPGPPGPPPPGPPPDFEHEHPLDHEGDHRGPHGHHGEAFKATLTDFWSRMFTTAGNPGEDEEKQAFMDSRPSISESERDFETMESMTDEITEFRNAATLVSEMVAAEERRQRMREQDQQQQQQQQMPCHHQHQRHIVPSHFQRPAIITPPSPTTAFAEYMGDDVLPAYDEHAAPSVIVSDGFSSYTPGSSDYTPSAGSDTASNIDDVLGETKN</sequence>
<feature type="compositionally biased region" description="Pro residues" evidence="1">
    <location>
        <begin position="343"/>
        <end position="368"/>
    </location>
</feature>
<proteinExistence type="predicted"/>
<feature type="compositionally biased region" description="Low complexity" evidence="1">
    <location>
        <begin position="573"/>
        <end position="583"/>
    </location>
</feature>
<feature type="signal peptide" evidence="2">
    <location>
        <begin position="1"/>
        <end position="17"/>
    </location>
</feature>
<feature type="compositionally biased region" description="Basic and acidic residues" evidence="1">
    <location>
        <begin position="392"/>
        <end position="403"/>
    </location>
</feature>
<feature type="compositionally biased region" description="Basic residues" evidence="1">
    <location>
        <begin position="306"/>
        <end position="325"/>
    </location>
</feature>
<dbReference type="RefSeq" id="XP_060365954.1">
    <property type="nucleotide sequence ID" value="XM_060512119.1"/>
</dbReference>
<feature type="compositionally biased region" description="Basic and acidic residues" evidence="1">
    <location>
        <begin position="562"/>
        <end position="572"/>
    </location>
</feature>
<evidence type="ECO:0000256" key="2">
    <source>
        <dbReference type="SAM" id="SignalP"/>
    </source>
</evidence>
<feature type="region of interest" description="Disordered" evidence="1">
    <location>
        <begin position="297"/>
        <end position="539"/>
    </location>
</feature>
<reference evidence="3" key="1">
    <citation type="submission" date="2021-12" db="EMBL/GenBank/DDBJ databases">
        <title>Comparative genomics, transcriptomics and evolutionary studies reveal genomic signatures of adaptation to plant cell wall in hemibiotrophic fungi.</title>
        <authorList>
            <consortium name="DOE Joint Genome Institute"/>
            <person name="Baroncelli R."/>
            <person name="Diaz J.F."/>
            <person name="Benocci T."/>
            <person name="Peng M."/>
            <person name="Battaglia E."/>
            <person name="Haridas S."/>
            <person name="Andreopoulos W."/>
            <person name="Labutti K."/>
            <person name="Pangilinan J."/>
            <person name="Floch G.L."/>
            <person name="Makela M.R."/>
            <person name="Henrissat B."/>
            <person name="Grigoriev I.V."/>
            <person name="Crouch J.A."/>
            <person name="De Vries R.P."/>
            <person name="Sukno S.A."/>
            <person name="Thon M.R."/>
        </authorList>
    </citation>
    <scope>NUCLEOTIDE SEQUENCE</scope>
    <source>
        <strain evidence="3">CBS 112980</strain>
    </source>
</reference>
<accession>A0AAD8UQ75</accession>
<protein>
    <submittedName>
        <fullName evidence="3">Uncharacterized protein</fullName>
    </submittedName>
</protein>
<dbReference type="AlphaFoldDB" id="A0AAD8UQ75"/>
<feature type="compositionally biased region" description="Pro residues" evidence="1">
    <location>
        <begin position="442"/>
        <end position="469"/>
    </location>
</feature>
<evidence type="ECO:0000313" key="3">
    <source>
        <dbReference type="EMBL" id="KAK1725899.1"/>
    </source>
</evidence>
<feature type="compositionally biased region" description="Basic and acidic residues" evidence="1">
    <location>
        <begin position="470"/>
        <end position="493"/>
    </location>
</feature>
<feature type="region of interest" description="Disordered" evidence="1">
    <location>
        <begin position="562"/>
        <end position="589"/>
    </location>
</feature>
<keyword evidence="2" id="KW-0732">Signal</keyword>
<dbReference type="GeneID" id="85396017"/>
<feature type="region of interest" description="Disordered" evidence="1">
    <location>
        <begin position="634"/>
        <end position="668"/>
    </location>
</feature>
<feature type="compositionally biased region" description="Pro residues" evidence="1">
    <location>
        <begin position="404"/>
        <end position="414"/>
    </location>
</feature>
<comment type="caution">
    <text evidence="3">The sequence shown here is derived from an EMBL/GenBank/DDBJ whole genome shotgun (WGS) entry which is preliminary data.</text>
</comment>
<feature type="compositionally biased region" description="Pro residues" evidence="1">
    <location>
        <begin position="375"/>
        <end position="391"/>
    </location>
</feature>
<feature type="chain" id="PRO_5041988473" evidence="2">
    <location>
        <begin position="18"/>
        <end position="668"/>
    </location>
</feature>
<feature type="compositionally biased region" description="Basic and acidic residues" evidence="1">
    <location>
        <begin position="216"/>
        <end position="230"/>
    </location>
</feature>